<dbReference type="Proteomes" id="UP000018004">
    <property type="component" value="Unassembled WGS sequence"/>
</dbReference>
<dbReference type="AlphaFoldDB" id="V6SUB3"/>
<accession>V6SUB3</accession>
<comment type="caution">
    <text evidence="1">The sequence shown here is derived from an EMBL/GenBank/DDBJ whole genome shotgun (WGS) entry which is preliminary data.</text>
</comment>
<dbReference type="STRING" id="1341181.FLJC2902T_02380"/>
<name>V6SUB3_9FLAO</name>
<protein>
    <submittedName>
        <fullName evidence="1">Uncharacterized protein</fullName>
    </submittedName>
</protein>
<evidence type="ECO:0000313" key="2">
    <source>
        <dbReference type="Proteomes" id="UP000018004"/>
    </source>
</evidence>
<dbReference type="EMBL" id="AVGG01000001">
    <property type="protein sequence ID" value="ESU29762.1"/>
    <property type="molecule type" value="Genomic_DNA"/>
</dbReference>
<proteinExistence type="predicted"/>
<dbReference type="PATRIC" id="fig|1341181.4.peg.232"/>
<reference evidence="1 2" key="1">
    <citation type="submission" date="2013-08" db="EMBL/GenBank/DDBJ databases">
        <title>Flavobacterium limnosediminis JC2902 genome sequencing.</title>
        <authorList>
            <person name="Lee K."/>
            <person name="Yi H."/>
            <person name="Park S."/>
            <person name="Chun J."/>
        </authorList>
    </citation>
    <scope>NUCLEOTIDE SEQUENCE [LARGE SCALE GENOMIC DNA]</scope>
    <source>
        <strain evidence="1 2">JC2902</strain>
    </source>
</reference>
<keyword evidence="2" id="KW-1185">Reference proteome</keyword>
<sequence length="47" mass="5791">MKQNLFHFFKYKILKQQLFQNNKKCFFETYLDCSLKLFEISPNLVIV</sequence>
<gene>
    <name evidence="1" type="ORF">FLJC2902T_02380</name>
</gene>
<organism evidence="1 2">
    <name type="scientific">Flavobacterium limnosediminis JC2902</name>
    <dbReference type="NCBI Taxonomy" id="1341181"/>
    <lineage>
        <taxon>Bacteria</taxon>
        <taxon>Pseudomonadati</taxon>
        <taxon>Bacteroidota</taxon>
        <taxon>Flavobacteriia</taxon>
        <taxon>Flavobacteriales</taxon>
        <taxon>Flavobacteriaceae</taxon>
        <taxon>Flavobacterium</taxon>
    </lineage>
</organism>
<evidence type="ECO:0000313" key="1">
    <source>
        <dbReference type="EMBL" id="ESU29762.1"/>
    </source>
</evidence>